<evidence type="ECO:0000256" key="9">
    <source>
        <dbReference type="PROSITE-ProRule" id="PRU01091"/>
    </source>
</evidence>
<dbReference type="GO" id="GO:0032993">
    <property type="term" value="C:protein-DNA complex"/>
    <property type="evidence" value="ECO:0007669"/>
    <property type="project" value="TreeGrafter"/>
</dbReference>
<keyword evidence="13" id="KW-1185">Reference proteome</keyword>
<keyword evidence="7" id="KW-0804">Transcription</keyword>
<dbReference type="CDD" id="cd00383">
    <property type="entry name" value="trans_reg_C"/>
    <property type="match status" value="1"/>
</dbReference>
<keyword evidence="6 9" id="KW-0238">DNA-binding</keyword>
<comment type="subcellular location">
    <subcellularLocation>
        <location evidence="1">Cytoplasm</location>
    </subcellularLocation>
</comment>
<dbReference type="FunFam" id="3.40.50.2300:FF:000021">
    <property type="entry name" value="Two-component system response regulator KdpE"/>
    <property type="match status" value="1"/>
</dbReference>
<keyword evidence="2" id="KW-0963">Cytoplasm</keyword>
<evidence type="ECO:0000256" key="4">
    <source>
        <dbReference type="ARBA" id="ARBA00023012"/>
    </source>
</evidence>
<dbReference type="SMART" id="SM00448">
    <property type="entry name" value="REC"/>
    <property type="match status" value="1"/>
</dbReference>
<keyword evidence="5" id="KW-0805">Transcription regulation</keyword>
<dbReference type="InterPro" id="IPR039420">
    <property type="entry name" value="WalR-like"/>
</dbReference>
<dbReference type="InterPro" id="IPR036388">
    <property type="entry name" value="WH-like_DNA-bd_sf"/>
</dbReference>
<dbReference type="KEGG" id="cser:CCO03_16450"/>
<evidence type="ECO:0000259" key="11">
    <source>
        <dbReference type="PROSITE" id="PS51755"/>
    </source>
</evidence>
<dbReference type="Gene3D" id="6.10.250.690">
    <property type="match status" value="1"/>
</dbReference>
<dbReference type="Pfam" id="PF00072">
    <property type="entry name" value="Response_reg"/>
    <property type="match status" value="1"/>
</dbReference>
<evidence type="ECO:0000259" key="10">
    <source>
        <dbReference type="PROSITE" id="PS50110"/>
    </source>
</evidence>
<dbReference type="GO" id="GO:0042802">
    <property type="term" value="F:identical protein binding"/>
    <property type="evidence" value="ECO:0007669"/>
    <property type="project" value="UniProtKB-ARBA"/>
</dbReference>
<organism evidence="12 13">
    <name type="scientific">Comamonas serinivorans</name>
    <dbReference type="NCBI Taxonomy" id="1082851"/>
    <lineage>
        <taxon>Bacteria</taxon>
        <taxon>Pseudomonadati</taxon>
        <taxon>Pseudomonadota</taxon>
        <taxon>Betaproteobacteria</taxon>
        <taxon>Burkholderiales</taxon>
        <taxon>Comamonadaceae</taxon>
        <taxon>Comamonas</taxon>
    </lineage>
</organism>
<dbReference type="InterPro" id="IPR011006">
    <property type="entry name" value="CheY-like_superfamily"/>
</dbReference>
<evidence type="ECO:0000313" key="13">
    <source>
        <dbReference type="Proteomes" id="UP000196138"/>
    </source>
</evidence>
<evidence type="ECO:0000256" key="3">
    <source>
        <dbReference type="ARBA" id="ARBA00022553"/>
    </source>
</evidence>
<gene>
    <name evidence="12" type="ORF">CCO03_16450</name>
</gene>
<dbReference type="PROSITE" id="PS50110">
    <property type="entry name" value="RESPONSE_REGULATORY"/>
    <property type="match status" value="1"/>
</dbReference>
<evidence type="ECO:0000256" key="7">
    <source>
        <dbReference type="ARBA" id="ARBA00023163"/>
    </source>
</evidence>
<feature type="domain" description="OmpR/PhoB-type" evidence="11">
    <location>
        <begin position="140"/>
        <end position="239"/>
    </location>
</feature>
<reference evidence="12 13" key="1">
    <citation type="submission" date="2017-05" db="EMBL/GenBank/DDBJ databases">
        <authorList>
            <person name="Song R."/>
            <person name="Chenine A.L."/>
            <person name="Ruprecht R.M."/>
        </authorList>
    </citation>
    <scope>NUCLEOTIDE SEQUENCE [LARGE SCALE GENOMIC DNA]</scope>
    <source>
        <strain evidence="12 13">DSM 26136</strain>
    </source>
</reference>
<keyword evidence="3 8" id="KW-0597">Phosphoprotein</keyword>
<dbReference type="PANTHER" id="PTHR48111">
    <property type="entry name" value="REGULATOR OF RPOS"/>
    <property type="match status" value="1"/>
</dbReference>
<dbReference type="PANTHER" id="PTHR48111:SF50">
    <property type="entry name" value="KDP OPERON TRANSCRIPTIONAL REGULATORY PROTEIN KDPE"/>
    <property type="match status" value="1"/>
</dbReference>
<name>A0A1Y0EQV8_9BURK</name>
<dbReference type="InterPro" id="IPR001789">
    <property type="entry name" value="Sig_transdc_resp-reg_receiver"/>
</dbReference>
<proteinExistence type="predicted"/>
<feature type="DNA-binding region" description="OmpR/PhoB-type" evidence="9">
    <location>
        <begin position="140"/>
        <end position="239"/>
    </location>
</feature>
<dbReference type="CDD" id="cd17620">
    <property type="entry name" value="REC_OmpR_KdpE-like"/>
    <property type="match status" value="1"/>
</dbReference>
<evidence type="ECO:0000256" key="8">
    <source>
        <dbReference type="PROSITE-ProRule" id="PRU00169"/>
    </source>
</evidence>
<dbReference type="AlphaFoldDB" id="A0A1Y0EQV8"/>
<feature type="modified residue" description="4-aspartylphosphate" evidence="8">
    <location>
        <position position="66"/>
    </location>
</feature>
<dbReference type="GO" id="GO:0000156">
    <property type="term" value="F:phosphorelay response regulator activity"/>
    <property type="evidence" value="ECO:0007669"/>
    <property type="project" value="TreeGrafter"/>
</dbReference>
<dbReference type="InterPro" id="IPR001867">
    <property type="entry name" value="OmpR/PhoB-type_DNA-bd"/>
</dbReference>
<evidence type="ECO:0000256" key="5">
    <source>
        <dbReference type="ARBA" id="ARBA00023015"/>
    </source>
</evidence>
<dbReference type="SMART" id="SM00862">
    <property type="entry name" value="Trans_reg_C"/>
    <property type="match status" value="1"/>
</dbReference>
<dbReference type="Pfam" id="PF00486">
    <property type="entry name" value="Trans_reg_C"/>
    <property type="match status" value="1"/>
</dbReference>
<dbReference type="EMBL" id="CP021455">
    <property type="protein sequence ID" value="ARU06044.1"/>
    <property type="molecule type" value="Genomic_DNA"/>
</dbReference>
<dbReference type="SUPFAM" id="SSF52172">
    <property type="entry name" value="CheY-like"/>
    <property type="match status" value="1"/>
</dbReference>
<evidence type="ECO:0000256" key="6">
    <source>
        <dbReference type="ARBA" id="ARBA00023125"/>
    </source>
</evidence>
<dbReference type="PROSITE" id="PS51755">
    <property type="entry name" value="OMPR_PHOB"/>
    <property type="match status" value="1"/>
</dbReference>
<protein>
    <submittedName>
        <fullName evidence="12">DNA-binding response regulator</fullName>
    </submittedName>
</protein>
<dbReference type="GO" id="GO:0000987">
    <property type="term" value="F:cis-regulatory region sequence-specific DNA binding"/>
    <property type="evidence" value="ECO:0007669"/>
    <property type="project" value="UniProtKB-ARBA"/>
</dbReference>
<dbReference type="GO" id="GO:0005829">
    <property type="term" value="C:cytosol"/>
    <property type="evidence" value="ECO:0007669"/>
    <property type="project" value="TreeGrafter"/>
</dbReference>
<accession>A0A1Y0EQV8</accession>
<dbReference type="GO" id="GO:0045893">
    <property type="term" value="P:positive regulation of DNA-templated transcription"/>
    <property type="evidence" value="ECO:0007669"/>
    <property type="project" value="UniProtKB-ARBA"/>
</dbReference>
<sequence>MHMTDAGDAPAAKSGHRVLVIDDEPQIRKFIDISLRSQGYATLLAENGQQGLGLLASRGADIVVLDLGLPDMDGREVLQELRQWSRVPVVVLTVRASEAEKVALLDAGANDYVTKPFGIAELMARLRAFLRHATSADDAGPVYDDGTLRIDLARREVHRDGQAVALTRKEFALLSLLARQPDRLVTQAQLLREMWGPTHEADAHYLRVLVAKLRQKLGDAATAPRYIVTEPGVGLKFVSARGESH</sequence>
<feature type="domain" description="Response regulatory" evidence="10">
    <location>
        <begin position="17"/>
        <end position="130"/>
    </location>
</feature>
<evidence type="ECO:0000313" key="12">
    <source>
        <dbReference type="EMBL" id="ARU06044.1"/>
    </source>
</evidence>
<evidence type="ECO:0000256" key="2">
    <source>
        <dbReference type="ARBA" id="ARBA00022490"/>
    </source>
</evidence>
<dbReference type="Gene3D" id="1.10.10.10">
    <property type="entry name" value="Winged helix-like DNA-binding domain superfamily/Winged helix DNA-binding domain"/>
    <property type="match status" value="1"/>
</dbReference>
<evidence type="ECO:0000256" key="1">
    <source>
        <dbReference type="ARBA" id="ARBA00004496"/>
    </source>
</evidence>
<dbReference type="Gene3D" id="3.40.50.2300">
    <property type="match status" value="1"/>
</dbReference>
<keyword evidence="4" id="KW-0902">Two-component regulatory system</keyword>
<dbReference type="Proteomes" id="UP000196138">
    <property type="component" value="Chromosome"/>
</dbReference>